<dbReference type="EMBL" id="KV878891">
    <property type="protein sequence ID" value="OJJ87405.1"/>
    <property type="molecule type" value="Genomic_DNA"/>
</dbReference>
<evidence type="ECO:0000313" key="2">
    <source>
        <dbReference type="EMBL" id="OJJ87405.1"/>
    </source>
</evidence>
<accession>A0A1L9VU18</accession>
<protein>
    <recommendedName>
        <fullName evidence="4">EXPERA domain-containing protein</fullName>
    </recommendedName>
</protein>
<keyword evidence="1" id="KW-0812">Transmembrane</keyword>
<organism evidence="2 3">
    <name type="scientific">Aspergillus glaucus CBS 516.65</name>
    <dbReference type="NCBI Taxonomy" id="1160497"/>
    <lineage>
        <taxon>Eukaryota</taxon>
        <taxon>Fungi</taxon>
        <taxon>Dikarya</taxon>
        <taxon>Ascomycota</taxon>
        <taxon>Pezizomycotina</taxon>
        <taxon>Eurotiomycetes</taxon>
        <taxon>Eurotiomycetidae</taxon>
        <taxon>Eurotiales</taxon>
        <taxon>Aspergillaceae</taxon>
        <taxon>Aspergillus</taxon>
        <taxon>Aspergillus subgen. Aspergillus</taxon>
    </lineage>
</organism>
<name>A0A1L9VU18_ASPGL</name>
<evidence type="ECO:0008006" key="4">
    <source>
        <dbReference type="Google" id="ProtNLM"/>
    </source>
</evidence>
<dbReference type="OrthoDB" id="10295806at2759"/>
<evidence type="ECO:0000313" key="3">
    <source>
        <dbReference type="Proteomes" id="UP000184300"/>
    </source>
</evidence>
<keyword evidence="1" id="KW-0472">Membrane</keyword>
<keyword evidence="1" id="KW-1133">Transmembrane helix</keyword>
<reference evidence="3" key="1">
    <citation type="journal article" date="2017" name="Genome Biol.">
        <title>Comparative genomics reveals high biological diversity and specific adaptations in the industrially and medically important fungal genus Aspergillus.</title>
        <authorList>
            <person name="de Vries R.P."/>
            <person name="Riley R."/>
            <person name="Wiebenga A."/>
            <person name="Aguilar-Osorio G."/>
            <person name="Amillis S."/>
            <person name="Uchima C.A."/>
            <person name="Anderluh G."/>
            <person name="Asadollahi M."/>
            <person name="Askin M."/>
            <person name="Barry K."/>
            <person name="Battaglia E."/>
            <person name="Bayram O."/>
            <person name="Benocci T."/>
            <person name="Braus-Stromeyer S.A."/>
            <person name="Caldana C."/>
            <person name="Canovas D."/>
            <person name="Cerqueira G.C."/>
            <person name="Chen F."/>
            <person name="Chen W."/>
            <person name="Choi C."/>
            <person name="Clum A."/>
            <person name="Dos Santos R.A."/>
            <person name="Damasio A.R."/>
            <person name="Diallinas G."/>
            <person name="Emri T."/>
            <person name="Fekete E."/>
            <person name="Flipphi M."/>
            <person name="Freyberg S."/>
            <person name="Gallo A."/>
            <person name="Gournas C."/>
            <person name="Habgood R."/>
            <person name="Hainaut M."/>
            <person name="Harispe M.L."/>
            <person name="Henrissat B."/>
            <person name="Hilden K.S."/>
            <person name="Hope R."/>
            <person name="Hossain A."/>
            <person name="Karabika E."/>
            <person name="Karaffa L."/>
            <person name="Karanyi Z."/>
            <person name="Krasevec N."/>
            <person name="Kuo A."/>
            <person name="Kusch H."/>
            <person name="LaButti K."/>
            <person name="Lagendijk E.L."/>
            <person name="Lapidus A."/>
            <person name="Levasseur A."/>
            <person name="Lindquist E."/>
            <person name="Lipzen A."/>
            <person name="Logrieco A.F."/>
            <person name="MacCabe A."/>
            <person name="Maekelae M.R."/>
            <person name="Malavazi I."/>
            <person name="Melin P."/>
            <person name="Meyer V."/>
            <person name="Mielnichuk N."/>
            <person name="Miskei M."/>
            <person name="Molnar A.P."/>
            <person name="Mule G."/>
            <person name="Ngan C.Y."/>
            <person name="Orejas M."/>
            <person name="Orosz E."/>
            <person name="Ouedraogo J.P."/>
            <person name="Overkamp K.M."/>
            <person name="Park H.-S."/>
            <person name="Perrone G."/>
            <person name="Piumi F."/>
            <person name="Punt P.J."/>
            <person name="Ram A.F."/>
            <person name="Ramon A."/>
            <person name="Rauscher S."/>
            <person name="Record E."/>
            <person name="Riano-Pachon D.M."/>
            <person name="Robert V."/>
            <person name="Roehrig J."/>
            <person name="Ruller R."/>
            <person name="Salamov A."/>
            <person name="Salih N.S."/>
            <person name="Samson R.A."/>
            <person name="Sandor E."/>
            <person name="Sanguinetti M."/>
            <person name="Schuetze T."/>
            <person name="Sepcic K."/>
            <person name="Shelest E."/>
            <person name="Sherlock G."/>
            <person name="Sophianopoulou V."/>
            <person name="Squina F.M."/>
            <person name="Sun H."/>
            <person name="Susca A."/>
            <person name="Todd R.B."/>
            <person name="Tsang A."/>
            <person name="Unkles S.E."/>
            <person name="van de Wiele N."/>
            <person name="van Rossen-Uffink D."/>
            <person name="Oliveira J.V."/>
            <person name="Vesth T.C."/>
            <person name="Visser J."/>
            <person name="Yu J.-H."/>
            <person name="Zhou M."/>
            <person name="Andersen M.R."/>
            <person name="Archer D.B."/>
            <person name="Baker S.E."/>
            <person name="Benoit I."/>
            <person name="Brakhage A.A."/>
            <person name="Braus G.H."/>
            <person name="Fischer R."/>
            <person name="Frisvad J.C."/>
            <person name="Goldman G.H."/>
            <person name="Houbraken J."/>
            <person name="Oakley B."/>
            <person name="Pocsi I."/>
            <person name="Scazzocchio C."/>
            <person name="Seiboth B."/>
            <person name="vanKuyk P.A."/>
            <person name="Wortman J."/>
            <person name="Dyer P.S."/>
            <person name="Grigoriev I.V."/>
        </authorList>
    </citation>
    <scope>NUCLEOTIDE SEQUENCE [LARGE SCALE GENOMIC DNA]</scope>
    <source>
        <strain evidence="3">CBS 516.65</strain>
    </source>
</reference>
<gene>
    <name evidence="2" type="ORF">ASPGLDRAFT_55842</name>
</gene>
<feature type="transmembrane region" description="Helical" evidence="1">
    <location>
        <begin position="75"/>
        <end position="92"/>
    </location>
</feature>
<feature type="transmembrane region" description="Helical" evidence="1">
    <location>
        <begin position="6"/>
        <end position="27"/>
    </location>
</feature>
<dbReference type="RefSeq" id="XP_022404094.1">
    <property type="nucleotide sequence ID" value="XM_022548162.1"/>
</dbReference>
<evidence type="ECO:0000256" key="1">
    <source>
        <dbReference type="SAM" id="Phobius"/>
    </source>
</evidence>
<keyword evidence="3" id="KW-1185">Reference proteome</keyword>
<dbReference type="GeneID" id="34464423"/>
<sequence length="110" mass="12952">MIFWNHIVSLYILLIDAAIPSAIVWAFATWTRPIFAIMAALWLLGEYALDCVDAYDIGAQQGWPLLEKQNMACHFISVFYYLVALGGIYWRFRERQREALRRESLPYVRY</sequence>
<proteinExistence type="predicted"/>
<dbReference type="VEuPathDB" id="FungiDB:ASPGLDRAFT_55842"/>
<dbReference type="Proteomes" id="UP000184300">
    <property type="component" value="Unassembled WGS sequence"/>
</dbReference>
<dbReference type="AlphaFoldDB" id="A0A1L9VU18"/>